<comment type="subcellular location">
    <subcellularLocation>
        <location evidence="1">Chromosome</location>
    </subcellularLocation>
    <subcellularLocation>
        <location evidence="2">Nucleus</location>
        <location evidence="2">Nucleolus</location>
    </subcellularLocation>
</comment>
<dbReference type="GO" id="GO:0003677">
    <property type="term" value="F:DNA binding"/>
    <property type="evidence" value="ECO:0007669"/>
    <property type="project" value="UniProtKB-UniRule"/>
</dbReference>
<keyword evidence="20" id="KW-1185">Reference proteome</keyword>
<keyword evidence="8" id="KW-0805">Transcription regulation</keyword>
<feature type="DNA-binding region" description="HMG box" evidence="16">
    <location>
        <begin position="546"/>
        <end position="614"/>
    </location>
</feature>
<feature type="compositionally biased region" description="Acidic residues" evidence="17">
    <location>
        <begin position="789"/>
        <end position="808"/>
    </location>
</feature>
<feature type="domain" description="HMG box" evidence="18">
    <location>
        <begin position="546"/>
        <end position="614"/>
    </location>
</feature>
<sequence>MASADVLEFHDINSETKGALCQGRLKLTEQNIIFKNAKTGKVDQLAAADVELANWLKLVGQYGIRLFLRNGSLYRFIGFKEGEREKLAKFFRSAYNLDFLDKELSVKGWNWGTAKFIGSVLSFEVNNMTAFEVPLNNVSQCTTGKNEITVEFHKNDDAPVSLTEMRFHIPSSELAGDDPVEAFHSQVMKQASVISVSGDAIAIFREIHILTPRGRYDIKIFPTFFQLHGKTFDYKVPMSTVIRLFLLPHKDNRQHFLVISLDPPIKQGQTRYHYLVLQFNQDDDISMELPFTEEEIKTKYEGKITKELSGPTYEVLGKIMKVLVNRKITTPGSFVGHSGTAAISCSYKAAAGYIYPLDKGFIYIHKPPIHIRFEEISCVNFARGGGTNRSFDFEIELKNNTVNTFSNIEKEEYGKLYDFINEKKLRVKNRGKTDTAHIADDFGDSDDENGNDAYLNRVKQEGAAKDDDDDDESTDEDFKPPADDVSEVEDEYDSNPQTTDSESGSDDQKKEKSKPKKEKKEKPKKSKSESDKPRKKKRKEKDANKPKRPPSAYFLWFTEQREQIKTDNPGISFTDIAKKGGELWKKLTSKEKEVYDQKANVAKEEYQKAMQEYKASGGGDDKEKKSNDTKEKKSKSKSSTVSTLKTGSGTNYVSKEFIEDDDSSSSDDDKSKKKETKPSESKKPSAPVKKESNSDVSSDADSADSDKDSDESDKGKSSKQPAKRKKADSSDDDGKKSSAKKKVEKDDSSDEADDDTDDDRKAGKRKKNQSSSEDEDKKPTAKKKKDDSDSSEEEEDESGESTPASDDD</sequence>
<gene>
    <name evidence="19" type="ORF">V9T40_012850</name>
</gene>
<evidence type="ECO:0000256" key="14">
    <source>
        <dbReference type="ARBA" id="ARBA00068863"/>
    </source>
</evidence>
<evidence type="ECO:0000259" key="18">
    <source>
        <dbReference type="PROSITE" id="PS50118"/>
    </source>
</evidence>
<dbReference type="FunFam" id="2.30.29.150:FF:000001">
    <property type="entry name" value="Fact complex subunit ssrp1"/>
    <property type="match status" value="1"/>
</dbReference>
<dbReference type="Gene3D" id="2.30.29.150">
    <property type="match status" value="1"/>
</dbReference>
<dbReference type="InterPro" id="IPR050454">
    <property type="entry name" value="RTT106/SSRP1_HistChap/FACT"/>
</dbReference>
<accession>A0AAN9T9K2</accession>
<evidence type="ECO:0000256" key="10">
    <source>
        <dbReference type="ARBA" id="ARBA00023163"/>
    </source>
</evidence>
<comment type="caution">
    <text evidence="19">The sequence shown here is derived from an EMBL/GenBank/DDBJ whole genome shotgun (WGS) entry which is preliminary data.</text>
</comment>
<evidence type="ECO:0000256" key="16">
    <source>
        <dbReference type="PROSITE-ProRule" id="PRU00267"/>
    </source>
</evidence>
<dbReference type="PANTHER" id="PTHR45849:SF1">
    <property type="entry name" value="FACT COMPLEX SUBUNIT SSRP1"/>
    <property type="match status" value="1"/>
</dbReference>
<dbReference type="InterPro" id="IPR035417">
    <property type="entry name" value="SSRP1/POB3_N"/>
</dbReference>
<evidence type="ECO:0000256" key="15">
    <source>
        <dbReference type="ARBA" id="ARBA00083607"/>
    </source>
</evidence>
<feature type="compositionally biased region" description="Acidic residues" evidence="17">
    <location>
        <begin position="747"/>
        <end position="757"/>
    </location>
</feature>
<dbReference type="Pfam" id="PF21103">
    <property type="entry name" value="PH1_SSRP1-like"/>
    <property type="match status" value="1"/>
</dbReference>
<dbReference type="GO" id="GO:0005730">
    <property type="term" value="C:nucleolus"/>
    <property type="evidence" value="ECO:0007669"/>
    <property type="project" value="UniProtKB-SubCell"/>
</dbReference>
<evidence type="ECO:0000256" key="5">
    <source>
        <dbReference type="ARBA" id="ARBA00022454"/>
    </source>
</evidence>
<keyword evidence="7" id="KW-0227">DNA damage</keyword>
<protein>
    <recommendedName>
        <fullName evidence="4">FACT complex subunit SSRP1</fullName>
    </recommendedName>
    <alternativeName>
        <fullName evidence="14">FACT complex subunit Ssrp1</fullName>
    </alternativeName>
    <alternativeName>
        <fullName evidence="13 15">Facilitates Chromatin transcription complex subunit SSRP1</fullName>
    </alternativeName>
</protein>
<feature type="compositionally biased region" description="Basic and acidic residues" evidence="17">
    <location>
        <begin position="619"/>
        <end position="631"/>
    </location>
</feature>
<comment type="similarity">
    <text evidence="3">Belongs to the SSRP1 family.</text>
</comment>
<dbReference type="SUPFAM" id="SSF50729">
    <property type="entry name" value="PH domain-like"/>
    <property type="match status" value="1"/>
</dbReference>
<dbReference type="Gene3D" id="2.30.29.220">
    <property type="entry name" value="Structure-specific recognition protein (SSRP1)"/>
    <property type="match status" value="1"/>
</dbReference>
<dbReference type="AlphaFoldDB" id="A0AAN9T9K2"/>
<keyword evidence="5" id="KW-0158">Chromosome</keyword>
<dbReference type="EMBL" id="JBBCAQ010000036">
    <property type="protein sequence ID" value="KAK7576564.1"/>
    <property type="molecule type" value="Genomic_DNA"/>
</dbReference>
<feature type="compositionally biased region" description="Basic and acidic residues" evidence="17">
    <location>
        <begin position="727"/>
        <end position="746"/>
    </location>
</feature>
<dbReference type="InterPro" id="IPR038167">
    <property type="entry name" value="SSRP1_sf"/>
</dbReference>
<dbReference type="InterPro" id="IPR036910">
    <property type="entry name" value="HMG_box_dom_sf"/>
</dbReference>
<dbReference type="InterPro" id="IPR013719">
    <property type="entry name" value="RTT106/SPT16-like_middle_dom"/>
</dbReference>
<dbReference type="FunFam" id="2.30.29.220:FF:000001">
    <property type="entry name" value="FACT complex subunit SSRP1"/>
    <property type="match status" value="1"/>
</dbReference>
<dbReference type="FunFam" id="2.30.29.30:FF:000098">
    <property type="entry name" value="Fact complex subunit ssrp1"/>
    <property type="match status" value="1"/>
</dbReference>
<dbReference type="CDD" id="cd13231">
    <property type="entry name" value="PH2_SSRP1-like"/>
    <property type="match status" value="1"/>
</dbReference>
<dbReference type="FunFam" id="2.30.29.30:FF:000119">
    <property type="entry name" value="FACT complex subunit SSRP1"/>
    <property type="match status" value="1"/>
</dbReference>
<name>A0AAN9T9K2_9HEMI</name>
<dbReference type="InterPro" id="IPR000969">
    <property type="entry name" value="SSRP1/POB3"/>
</dbReference>
<dbReference type="SUPFAM" id="SSF47095">
    <property type="entry name" value="HMG-box"/>
    <property type="match status" value="1"/>
</dbReference>
<dbReference type="InterPro" id="IPR011993">
    <property type="entry name" value="PH-like_dom_sf"/>
</dbReference>
<dbReference type="Gene3D" id="2.30.29.30">
    <property type="entry name" value="Pleckstrin-homology domain (PH domain)/Phosphotyrosine-binding domain (PTB)"/>
    <property type="match status" value="2"/>
</dbReference>
<dbReference type="GO" id="GO:0031491">
    <property type="term" value="F:nucleosome binding"/>
    <property type="evidence" value="ECO:0007669"/>
    <property type="project" value="TreeGrafter"/>
</dbReference>
<evidence type="ECO:0000313" key="20">
    <source>
        <dbReference type="Proteomes" id="UP001367676"/>
    </source>
</evidence>
<evidence type="ECO:0000256" key="1">
    <source>
        <dbReference type="ARBA" id="ARBA00004286"/>
    </source>
</evidence>
<feature type="region of interest" description="Disordered" evidence="17">
    <location>
        <begin position="457"/>
        <end position="556"/>
    </location>
</feature>
<dbReference type="InterPro" id="IPR009071">
    <property type="entry name" value="HMG_box_dom"/>
</dbReference>
<evidence type="ECO:0000256" key="11">
    <source>
        <dbReference type="ARBA" id="ARBA00023204"/>
    </source>
</evidence>
<reference evidence="19 20" key="1">
    <citation type="submission" date="2024-03" db="EMBL/GenBank/DDBJ databases">
        <title>Adaptation during the transition from Ophiocordyceps entomopathogen to insect associate is accompanied by gene loss and intensified selection.</title>
        <authorList>
            <person name="Ward C.M."/>
            <person name="Onetto C.A."/>
            <person name="Borneman A.R."/>
        </authorList>
    </citation>
    <scope>NUCLEOTIDE SEQUENCE [LARGE SCALE GENOMIC DNA]</scope>
    <source>
        <strain evidence="19">AWRI1</strain>
        <tissue evidence="19">Single Adult Female</tissue>
    </source>
</reference>
<evidence type="ECO:0000256" key="7">
    <source>
        <dbReference type="ARBA" id="ARBA00022763"/>
    </source>
</evidence>
<dbReference type="Proteomes" id="UP001367676">
    <property type="component" value="Unassembled WGS sequence"/>
</dbReference>
<feature type="region of interest" description="Disordered" evidence="17">
    <location>
        <begin position="610"/>
        <end position="808"/>
    </location>
</feature>
<dbReference type="PANTHER" id="PTHR45849">
    <property type="entry name" value="FACT COMPLEX SUBUNIT SSRP1"/>
    <property type="match status" value="1"/>
</dbReference>
<dbReference type="CDD" id="cd13230">
    <property type="entry name" value="PH1_SSRP1-like"/>
    <property type="match status" value="1"/>
</dbReference>
<dbReference type="GO" id="GO:0006260">
    <property type="term" value="P:DNA replication"/>
    <property type="evidence" value="ECO:0007669"/>
    <property type="project" value="UniProtKB-KW"/>
</dbReference>
<evidence type="ECO:0000256" key="3">
    <source>
        <dbReference type="ARBA" id="ARBA00010060"/>
    </source>
</evidence>
<feature type="compositionally biased region" description="Basic and acidic residues" evidence="17">
    <location>
        <begin position="775"/>
        <end position="788"/>
    </location>
</feature>
<feature type="compositionally biased region" description="Low complexity" evidence="17">
    <location>
        <begin position="637"/>
        <end position="650"/>
    </location>
</feature>
<dbReference type="GO" id="GO:1902275">
    <property type="term" value="P:regulation of chromatin organization"/>
    <property type="evidence" value="ECO:0007669"/>
    <property type="project" value="TreeGrafter"/>
</dbReference>
<evidence type="ECO:0000256" key="6">
    <source>
        <dbReference type="ARBA" id="ARBA00022705"/>
    </source>
</evidence>
<feature type="compositionally biased region" description="Acidic residues" evidence="17">
    <location>
        <begin position="701"/>
        <end position="711"/>
    </location>
</feature>
<dbReference type="GO" id="GO:0035101">
    <property type="term" value="C:FACT complex"/>
    <property type="evidence" value="ECO:0007669"/>
    <property type="project" value="TreeGrafter"/>
</dbReference>
<proteinExistence type="inferred from homology"/>
<keyword evidence="6" id="KW-0235">DNA replication</keyword>
<dbReference type="SMART" id="SM00398">
    <property type="entry name" value="HMG"/>
    <property type="match status" value="1"/>
</dbReference>
<dbReference type="PROSITE" id="PS50118">
    <property type="entry name" value="HMG_BOX_2"/>
    <property type="match status" value="1"/>
</dbReference>
<feature type="compositionally biased region" description="Basic and acidic residues" evidence="17">
    <location>
        <begin position="667"/>
        <end position="693"/>
    </location>
</feature>
<dbReference type="Pfam" id="PF08512">
    <property type="entry name" value="Rttp106-like_middle"/>
    <property type="match status" value="1"/>
</dbReference>
<dbReference type="SMART" id="SM01287">
    <property type="entry name" value="Rtt106"/>
    <property type="match status" value="1"/>
</dbReference>
<evidence type="ECO:0000313" key="19">
    <source>
        <dbReference type="EMBL" id="KAK7576564.1"/>
    </source>
</evidence>
<evidence type="ECO:0000256" key="13">
    <source>
        <dbReference type="ARBA" id="ARBA00031592"/>
    </source>
</evidence>
<evidence type="ECO:0000256" key="8">
    <source>
        <dbReference type="ARBA" id="ARBA00023015"/>
    </source>
</evidence>
<keyword evidence="10" id="KW-0804">Transcription</keyword>
<feature type="compositionally biased region" description="Acidic residues" evidence="17">
    <location>
        <begin position="466"/>
        <end position="475"/>
    </location>
</feature>
<keyword evidence="9 16" id="KW-0238">DNA-binding</keyword>
<evidence type="ECO:0000256" key="17">
    <source>
        <dbReference type="SAM" id="MobiDB-lite"/>
    </source>
</evidence>
<keyword evidence="12 16" id="KW-0539">Nucleus</keyword>
<evidence type="ECO:0000256" key="12">
    <source>
        <dbReference type="ARBA" id="ARBA00023242"/>
    </source>
</evidence>
<dbReference type="Gene3D" id="1.10.30.10">
    <property type="entry name" value="High mobility group box domain"/>
    <property type="match status" value="1"/>
</dbReference>
<evidence type="ECO:0000256" key="9">
    <source>
        <dbReference type="ARBA" id="ARBA00023125"/>
    </source>
</evidence>
<feature type="compositionally biased region" description="Basic and acidic residues" evidence="17">
    <location>
        <begin position="518"/>
        <end position="532"/>
    </location>
</feature>
<keyword evidence="11" id="KW-0234">DNA repair</keyword>
<dbReference type="Pfam" id="PF17292">
    <property type="entry name" value="POB3_N"/>
    <property type="match status" value="1"/>
</dbReference>
<dbReference type="CDD" id="cd21994">
    <property type="entry name" value="HMG-box_SSRP1-like"/>
    <property type="match status" value="1"/>
</dbReference>
<evidence type="ECO:0000256" key="4">
    <source>
        <dbReference type="ARBA" id="ARBA00016104"/>
    </source>
</evidence>
<organism evidence="19 20">
    <name type="scientific">Parthenolecanium corni</name>
    <dbReference type="NCBI Taxonomy" id="536013"/>
    <lineage>
        <taxon>Eukaryota</taxon>
        <taxon>Metazoa</taxon>
        <taxon>Ecdysozoa</taxon>
        <taxon>Arthropoda</taxon>
        <taxon>Hexapoda</taxon>
        <taxon>Insecta</taxon>
        <taxon>Pterygota</taxon>
        <taxon>Neoptera</taxon>
        <taxon>Paraneoptera</taxon>
        <taxon>Hemiptera</taxon>
        <taxon>Sternorrhyncha</taxon>
        <taxon>Coccoidea</taxon>
        <taxon>Coccidae</taxon>
        <taxon>Parthenolecanium</taxon>
    </lineage>
</organism>
<dbReference type="Pfam" id="PF03531">
    <property type="entry name" value="SSrecog"/>
    <property type="match status" value="1"/>
</dbReference>
<dbReference type="PRINTS" id="PR00887">
    <property type="entry name" value="SSRCOGNITION"/>
</dbReference>
<dbReference type="InterPro" id="IPR024954">
    <property type="entry name" value="SSRP1_DD"/>
</dbReference>
<dbReference type="GO" id="GO:0006281">
    <property type="term" value="P:DNA repair"/>
    <property type="evidence" value="ECO:0007669"/>
    <property type="project" value="UniProtKB-KW"/>
</dbReference>
<evidence type="ECO:0000256" key="2">
    <source>
        <dbReference type="ARBA" id="ARBA00004604"/>
    </source>
</evidence>
<dbReference type="InterPro" id="IPR048993">
    <property type="entry name" value="SSRP1-like_PH1"/>
</dbReference>
<dbReference type="Pfam" id="PF00505">
    <property type="entry name" value="HMG_box"/>
    <property type="match status" value="1"/>
</dbReference>
<dbReference type="GO" id="GO:0042393">
    <property type="term" value="F:histone binding"/>
    <property type="evidence" value="ECO:0007669"/>
    <property type="project" value="TreeGrafter"/>
</dbReference>
<feature type="compositionally biased region" description="Acidic residues" evidence="17">
    <location>
        <begin position="484"/>
        <end position="493"/>
    </location>
</feature>